<protein>
    <submittedName>
        <fullName evidence="1">Uncharacterized protein</fullName>
    </submittedName>
</protein>
<dbReference type="AlphaFoldDB" id="A0AAE4CQN7"/>
<keyword evidence="2" id="KW-1185">Reference proteome</keyword>
<proteinExistence type="predicted"/>
<dbReference type="Proteomes" id="UP001183629">
    <property type="component" value="Unassembled WGS sequence"/>
</dbReference>
<dbReference type="EMBL" id="JAVDYC010000001">
    <property type="protein sequence ID" value="MDR7320697.1"/>
    <property type="molecule type" value="Genomic_DNA"/>
</dbReference>
<evidence type="ECO:0000313" key="2">
    <source>
        <dbReference type="Proteomes" id="UP001183629"/>
    </source>
</evidence>
<evidence type="ECO:0000313" key="1">
    <source>
        <dbReference type="EMBL" id="MDR7320697.1"/>
    </source>
</evidence>
<organism evidence="1 2">
    <name type="scientific">Catenuloplanes niger</name>
    <dbReference type="NCBI Taxonomy" id="587534"/>
    <lineage>
        <taxon>Bacteria</taxon>
        <taxon>Bacillati</taxon>
        <taxon>Actinomycetota</taxon>
        <taxon>Actinomycetes</taxon>
        <taxon>Micromonosporales</taxon>
        <taxon>Micromonosporaceae</taxon>
        <taxon>Catenuloplanes</taxon>
    </lineage>
</organism>
<name>A0AAE4CQN7_9ACTN</name>
<reference evidence="1 2" key="1">
    <citation type="submission" date="2023-07" db="EMBL/GenBank/DDBJ databases">
        <title>Sequencing the genomes of 1000 actinobacteria strains.</title>
        <authorList>
            <person name="Klenk H.-P."/>
        </authorList>
    </citation>
    <scope>NUCLEOTIDE SEQUENCE [LARGE SCALE GENOMIC DNA]</scope>
    <source>
        <strain evidence="1 2">DSM 44711</strain>
    </source>
</reference>
<gene>
    <name evidence="1" type="ORF">J2S44_000947</name>
</gene>
<dbReference type="RefSeq" id="WP_310409317.1">
    <property type="nucleotide sequence ID" value="NZ_JAVDYC010000001.1"/>
</dbReference>
<accession>A0AAE4CQN7</accession>
<comment type="caution">
    <text evidence="1">The sequence shown here is derived from an EMBL/GenBank/DDBJ whole genome shotgun (WGS) entry which is preliminary data.</text>
</comment>
<sequence length="90" mass="9741">MVVPQISNVAIAVSALRSYALNLNAGLAGSGVFAAHVSIAANIGQGRPRSEPDVIAEEYWRLHVARDQADFYYHDLDDTPPVLSDRYTVG</sequence>